<feature type="domain" description="Methionyl/Valyl/Leucyl/Isoleucyl-tRNA synthetase anticodon-binding" evidence="14">
    <location>
        <begin position="609"/>
        <end position="752"/>
    </location>
</feature>
<evidence type="ECO:0000259" key="14">
    <source>
        <dbReference type="Pfam" id="PF08264"/>
    </source>
</evidence>
<evidence type="ECO:0000313" key="16">
    <source>
        <dbReference type="EMBL" id="OGH74258.1"/>
    </source>
</evidence>
<protein>
    <recommendedName>
        <fullName evidence="12">Valine--tRNA ligase</fullName>
        <ecNumber evidence="12">6.1.1.9</ecNumber>
    </recommendedName>
    <alternativeName>
        <fullName evidence="12">Valyl-tRNA synthetase</fullName>
        <shortName evidence="12">ValRS</shortName>
    </alternativeName>
</protein>
<dbReference type="Pfam" id="PF00133">
    <property type="entry name" value="tRNA-synt_1"/>
    <property type="match status" value="1"/>
</dbReference>
<dbReference type="GO" id="GO:0005524">
    <property type="term" value="F:ATP binding"/>
    <property type="evidence" value="ECO:0007669"/>
    <property type="project" value="UniProtKB-UniRule"/>
</dbReference>
<reference evidence="16 17" key="1">
    <citation type="journal article" date="2016" name="Nat. Commun.">
        <title>Thousands of microbial genomes shed light on interconnected biogeochemical processes in an aquifer system.</title>
        <authorList>
            <person name="Anantharaman K."/>
            <person name="Brown C.T."/>
            <person name="Hug L.A."/>
            <person name="Sharon I."/>
            <person name="Castelle C.J."/>
            <person name="Probst A.J."/>
            <person name="Thomas B.C."/>
            <person name="Singh A."/>
            <person name="Wilkins M.J."/>
            <person name="Karaoz U."/>
            <person name="Brodie E.L."/>
            <person name="Williams K.H."/>
            <person name="Hubbard S.S."/>
            <person name="Banfield J.F."/>
        </authorList>
    </citation>
    <scope>NUCLEOTIDE SEQUENCE [LARGE SCALE GENOMIC DNA]</scope>
</reference>
<evidence type="ECO:0000259" key="15">
    <source>
        <dbReference type="Pfam" id="PF10458"/>
    </source>
</evidence>
<feature type="domain" description="Valyl-tRNA synthetase tRNA-binding arm" evidence="15">
    <location>
        <begin position="809"/>
        <end position="874"/>
    </location>
</feature>
<comment type="similarity">
    <text evidence="11 12">Belongs to the class-I aminoacyl-tRNA synthetase family. ValS type 1 subfamily.</text>
</comment>
<dbReference type="PROSITE" id="PS00178">
    <property type="entry name" value="AA_TRNA_LIGASE_I"/>
    <property type="match status" value="1"/>
</dbReference>
<dbReference type="STRING" id="1798692.A3G00_00075"/>
<dbReference type="Gene3D" id="3.40.50.620">
    <property type="entry name" value="HUPs"/>
    <property type="match status" value="2"/>
</dbReference>
<evidence type="ECO:0000256" key="6">
    <source>
        <dbReference type="ARBA" id="ARBA00022840"/>
    </source>
</evidence>
<dbReference type="InterPro" id="IPR013155">
    <property type="entry name" value="M/V/L/I-tRNA-synth_anticd-bd"/>
</dbReference>
<evidence type="ECO:0000256" key="1">
    <source>
        <dbReference type="ARBA" id="ARBA00004496"/>
    </source>
</evidence>
<dbReference type="Pfam" id="PF10458">
    <property type="entry name" value="Val_tRNA-synt_C"/>
    <property type="match status" value="1"/>
</dbReference>
<dbReference type="InterPro" id="IPR019499">
    <property type="entry name" value="Val-tRNA_synth_tRNA-bd"/>
</dbReference>
<dbReference type="NCBIfam" id="NF004349">
    <property type="entry name" value="PRK05729.1"/>
    <property type="match status" value="1"/>
</dbReference>
<comment type="subunit">
    <text evidence="2 12">Monomer.</text>
</comment>
<gene>
    <name evidence="12" type="primary">valS</name>
    <name evidence="16" type="ORF">A3G00_00075</name>
</gene>
<dbReference type="InterPro" id="IPR009080">
    <property type="entry name" value="tRNAsynth_Ia_anticodon-bd"/>
</dbReference>
<keyword evidence="8 12" id="KW-0175">Coiled coil</keyword>
<comment type="domain">
    <text evidence="12">ValRS has two distinct active sites: one for aminoacylation and one for editing. The misactivated threonine is translocated from the active site to the editing site.</text>
</comment>
<dbReference type="InterPro" id="IPR009008">
    <property type="entry name" value="Val/Leu/Ile-tRNA-synth_edit"/>
</dbReference>
<comment type="domain">
    <text evidence="12">The C-terminal coiled-coil domain is crucial for aminoacylation activity.</text>
</comment>
<evidence type="ECO:0000256" key="11">
    <source>
        <dbReference type="ARBA" id="ARBA00060830"/>
    </source>
</evidence>
<dbReference type="Gene3D" id="1.10.287.380">
    <property type="entry name" value="Valyl-tRNA synthetase, C-terminal domain"/>
    <property type="match status" value="1"/>
</dbReference>
<keyword evidence="4 12" id="KW-0436">Ligase</keyword>
<evidence type="ECO:0000256" key="10">
    <source>
        <dbReference type="ARBA" id="ARBA00047552"/>
    </source>
</evidence>
<proteinExistence type="inferred from homology"/>
<dbReference type="GO" id="GO:0006438">
    <property type="term" value="P:valyl-tRNA aminoacylation"/>
    <property type="evidence" value="ECO:0007669"/>
    <property type="project" value="UniProtKB-UniRule"/>
</dbReference>
<dbReference type="SUPFAM" id="SSF46589">
    <property type="entry name" value="tRNA-binding arm"/>
    <property type="match status" value="1"/>
</dbReference>
<keyword evidence="3 12" id="KW-0963">Cytoplasm</keyword>
<dbReference type="AlphaFoldDB" id="A0A1F6MRS9"/>
<evidence type="ECO:0000256" key="5">
    <source>
        <dbReference type="ARBA" id="ARBA00022741"/>
    </source>
</evidence>
<comment type="catalytic activity">
    <reaction evidence="10 12">
        <text>tRNA(Val) + L-valine + ATP = L-valyl-tRNA(Val) + AMP + diphosphate</text>
        <dbReference type="Rhea" id="RHEA:10704"/>
        <dbReference type="Rhea" id="RHEA-COMP:9672"/>
        <dbReference type="Rhea" id="RHEA-COMP:9708"/>
        <dbReference type="ChEBI" id="CHEBI:30616"/>
        <dbReference type="ChEBI" id="CHEBI:33019"/>
        <dbReference type="ChEBI" id="CHEBI:57762"/>
        <dbReference type="ChEBI" id="CHEBI:78442"/>
        <dbReference type="ChEBI" id="CHEBI:78537"/>
        <dbReference type="ChEBI" id="CHEBI:456215"/>
        <dbReference type="EC" id="6.1.1.9"/>
    </reaction>
</comment>
<comment type="caution">
    <text evidence="16">The sequence shown here is derived from an EMBL/GenBank/DDBJ whole genome shotgun (WGS) entry which is preliminary data.</text>
</comment>
<sequence>MDKVYEPQKYEDEIYKKWEESGFFNPDVCVEKGICKKDAKTFSIVLPPPNITDKLHLGHVVMVAITDILARFYRMKGRRVLWIPGTDHAALASQNVVEKKLLKEKNQTRHDLGRKKFLVEVWQFVNKTQATIIHQLKKTGASLDWSREAFTLDERRQEAVKGMFADMYNEGVIYRGYRIVNWCPRCHTTLSDDEVEHEEKDAKLYTFSYAKDFPFAISTTRPETKLGDTAIAVNPKDERYKKYVGKSYQVDFCGVPLTIKVITDNGVDIDFGTGALGVTPAHSMVDYEMAQKNGIEIKKIINEEGKLVGVGKFSGLSVTEAREAVLIDLDKRELLEKEEDIKNNLAVCSRCDTPIEPLPSKQWFVAVDKKLKRLGGKSLKDKAIEAAVSGKIKFVPERFTKRYLDWMKNLHDWCISRQIWFGHQIPVWYKGEDVFVGIEAPRGEGWEQDSDVLDTWFSSGMWTFSTLGYPDLKAGDLKSYHPTQLLETGYEIITLWVSRMVMMSLFALQEIPFKNVYLHGMVLDKNGKKMSKSKGNGIDPLEMIAKYGTDATRMSLIVGNTPGNDTRMSEEKIADFRNFANKLWNIARFVDSQKSVKSLKSVKPKTLSDKWVLARLNEIIKEVTENIEKFNFSLAGEQLRDFTWNELADWYLEISKIEKDKGEILNYILETILKLWHPFMPFVTETIWANMEHDMLMVSKWPTVIARSPQTTKQSSSLTAVSSFAIIQNIITSIRSLRADYKIDPAKKLGVAISAGKMVGLLMENVDVVKGLARLEDCSIERLAAKPVDSVGFVVDGVEVFVDLSGVVDLKKEKFRLQTEIAEVKKYADSLEKKLANKDFVSRAPASVVEAEKKKLVEARLKLEKLGEQLKSLK</sequence>
<dbReference type="InterPro" id="IPR033705">
    <property type="entry name" value="Anticodon_Ia_Val"/>
</dbReference>
<dbReference type="InterPro" id="IPR002303">
    <property type="entry name" value="Valyl-tRNA_ligase"/>
</dbReference>
<comment type="subcellular location">
    <subcellularLocation>
        <location evidence="1 12">Cytoplasm</location>
    </subcellularLocation>
</comment>
<dbReference type="PANTHER" id="PTHR11946:SF93">
    <property type="entry name" value="VALINE--TRNA LIGASE, CHLOROPLASTIC_MITOCHONDRIAL 2"/>
    <property type="match status" value="1"/>
</dbReference>
<dbReference type="SUPFAM" id="SSF47323">
    <property type="entry name" value="Anticodon-binding domain of a subclass of class I aminoacyl-tRNA synthetases"/>
    <property type="match status" value="1"/>
</dbReference>
<dbReference type="PANTHER" id="PTHR11946">
    <property type="entry name" value="VALYL-TRNA SYNTHETASES"/>
    <property type="match status" value="1"/>
</dbReference>
<dbReference type="PRINTS" id="PR00986">
    <property type="entry name" value="TRNASYNTHVAL"/>
</dbReference>
<dbReference type="Gene3D" id="1.10.730.10">
    <property type="entry name" value="Isoleucyl-tRNA Synthetase, Domain 1"/>
    <property type="match status" value="1"/>
</dbReference>
<dbReference type="GO" id="GO:0002161">
    <property type="term" value="F:aminoacyl-tRNA deacylase activity"/>
    <property type="evidence" value="ECO:0007669"/>
    <property type="project" value="InterPro"/>
</dbReference>
<keyword evidence="9 12" id="KW-0030">Aminoacyl-tRNA synthetase</keyword>
<comment type="function">
    <text evidence="12">Catalyzes the attachment of valine to tRNA(Val). As ValRS can inadvertently accommodate and process structurally similar amino acids such as threonine, to avoid such errors, it has a 'posttransfer' editing activity that hydrolyzes mischarged Thr-tRNA(Val) in a tRNA-dependent manner.</text>
</comment>
<dbReference type="CDD" id="cd00817">
    <property type="entry name" value="ValRS_core"/>
    <property type="match status" value="1"/>
</dbReference>
<dbReference type="Pfam" id="PF08264">
    <property type="entry name" value="Anticodon_1"/>
    <property type="match status" value="1"/>
</dbReference>
<feature type="binding site" evidence="12">
    <location>
        <position position="532"/>
    </location>
    <ligand>
        <name>ATP</name>
        <dbReference type="ChEBI" id="CHEBI:30616"/>
    </ligand>
</feature>
<dbReference type="GO" id="GO:0005829">
    <property type="term" value="C:cytosol"/>
    <property type="evidence" value="ECO:0007669"/>
    <property type="project" value="TreeGrafter"/>
</dbReference>
<dbReference type="InterPro" id="IPR010978">
    <property type="entry name" value="tRNA-bd_arm"/>
</dbReference>
<dbReference type="NCBIfam" id="TIGR00422">
    <property type="entry name" value="valS"/>
    <property type="match status" value="1"/>
</dbReference>
<name>A0A1F6MRS9_9BACT</name>
<dbReference type="CDD" id="cd07962">
    <property type="entry name" value="Anticodon_Ia_Val"/>
    <property type="match status" value="1"/>
</dbReference>
<dbReference type="EMBL" id="MFQN01000020">
    <property type="protein sequence ID" value="OGH74258.1"/>
    <property type="molecule type" value="Genomic_DNA"/>
</dbReference>
<comment type="caution">
    <text evidence="12">Lacks conserved residue(s) required for the propagation of feature annotation.</text>
</comment>
<dbReference type="InterPro" id="IPR014729">
    <property type="entry name" value="Rossmann-like_a/b/a_fold"/>
</dbReference>
<dbReference type="HAMAP" id="MF_02004">
    <property type="entry name" value="Val_tRNA_synth_type1"/>
    <property type="match status" value="1"/>
</dbReference>
<feature type="domain" description="Aminoacyl-tRNA synthetase class Ia" evidence="13">
    <location>
        <begin position="14"/>
        <end position="568"/>
    </location>
</feature>
<evidence type="ECO:0000256" key="3">
    <source>
        <dbReference type="ARBA" id="ARBA00022490"/>
    </source>
</evidence>
<accession>A0A1F6MRS9</accession>
<dbReference type="SUPFAM" id="SSF52374">
    <property type="entry name" value="Nucleotidylyl transferase"/>
    <property type="match status" value="1"/>
</dbReference>
<dbReference type="Gene3D" id="3.90.740.10">
    <property type="entry name" value="Valyl/Leucyl/Isoleucyl-tRNA synthetase, editing domain"/>
    <property type="match status" value="1"/>
</dbReference>
<evidence type="ECO:0000256" key="7">
    <source>
        <dbReference type="ARBA" id="ARBA00022917"/>
    </source>
</evidence>
<dbReference type="FunFam" id="3.40.50.620:FF:000032">
    <property type="entry name" value="Valine--tRNA ligase"/>
    <property type="match status" value="1"/>
</dbReference>
<dbReference type="GO" id="GO:0004832">
    <property type="term" value="F:valine-tRNA ligase activity"/>
    <property type="evidence" value="ECO:0007669"/>
    <property type="project" value="UniProtKB-UniRule"/>
</dbReference>
<keyword evidence="7 12" id="KW-0648">Protein biosynthesis</keyword>
<dbReference type="InterPro" id="IPR002300">
    <property type="entry name" value="aa-tRNA-synth_Ia"/>
</dbReference>
<evidence type="ECO:0000256" key="9">
    <source>
        <dbReference type="ARBA" id="ARBA00023146"/>
    </source>
</evidence>
<evidence type="ECO:0000256" key="2">
    <source>
        <dbReference type="ARBA" id="ARBA00011245"/>
    </source>
</evidence>
<dbReference type="InterPro" id="IPR037118">
    <property type="entry name" value="Val-tRNA_synth_C_sf"/>
</dbReference>
<organism evidence="16 17">
    <name type="scientific">Candidatus Magasanikbacteria bacterium RIFCSPLOWO2_12_FULL_43_12</name>
    <dbReference type="NCBI Taxonomy" id="1798692"/>
    <lineage>
        <taxon>Bacteria</taxon>
        <taxon>Candidatus Magasanikiibacteriota</taxon>
    </lineage>
</organism>
<dbReference type="FunFam" id="1.10.287.380:FF:000001">
    <property type="entry name" value="Valine--tRNA ligase"/>
    <property type="match status" value="1"/>
</dbReference>
<keyword evidence="6 12" id="KW-0067">ATP-binding</keyword>
<evidence type="ECO:0000256" key="12">
    <source>
        <dbReference type="HAMAP-Rule" id="MF_02004"/>
    </source>
</evidence>
<dbReference type="SUPFAM" id="SSF50677">
    <property type="entry name" value="ValRS/IleRS/LeuRS editing domain"/>
    <property type="match status" value="1"/>
</dbReference>
<evidence type="ECO:0000259" key="13">
    <source>
        <dbReference type="Pfam" id="PF00133"/>
    </source>
</evidence>
<dbReference type="Proteomes" id="UP000178347">
    <property type="component" value="Unassembled WGS sequence"/>
</dbReference>
<evidence type="ECO:0000256" key="4">
    <source>
        <dbReference type="ARBA" id="ARBA00022598"/>
    </source>
</evidence>
<dbReference type="InterPro" id="IPR001412">
    <property type="entry name" value="aa-tRNA-synth_I_CS"/>
</dbReference>
<evidence type="ECO:0000256" key="8">
    <source>
        <dbReference type="ARBA" id="ARBA00023054"/>
    </source>
</evidence>
<keyword evidence="5 12" id="KW-0547">Nucleotide-binding</keyword>
<evidence type="ECO:0000313" key="17">
    <source>
        <dbReference type="Proteomes" id="UP000178347"/>
    </source>
</evidence>
<feature type="short sequence motif" description="'KMSKS' region" evidence="12">
    <location>
        <begin position="529"/>
        <end position="533"/>
    </location>
</feature>
<dbReference type="EC" id="6.1.1.9" evidence="12"/>